<dbReference type="GO" id="GO:0005524">
    <property type="term" value="F:ATP binding"/>
    <property type="evidence" value="ECO:0007669"/>
    <property type="project" value="UniProtKB-KW"/>
</dbReference>
<dbReference type="InterPro" id="IPR003593">
    <property type="entry name" value="AAA+_ATPase"/>
</dbReference>
<dbReference type="PANTHER" id="PTHR43423">
    <property type="entry name" value="ABC TRANSPORTER I FAMILY MEMBER 17"/>
    <property type="match status" value="1"/>
</dbReference>
<dbReference type="EMBL" id="JAFIRA010000014">
    <property type="protein sequence ID" value="MCJ2542716.1"/>
    <property type="molecule type" value="Genomic_DNA"/>
</dbReference>
<dbReference type="Pfam" id="PF00005">
    <property type="entry name" value="ABC_tran"/>
    <property type="match status" value="1"/>
</dbReference>
<evidence type="ECO:0000313" key="5">
    <source>
        <dbReference type="Proteomes" id="UP000830835"/>
    </source>
</evidence>
<dbReference type="Gene3D" id="3.40.50.300">
    <property type="entry name" value="P-loop containing nucleotide triphosphate hydrolases"/>
    <property type="match status" value="1"/>
</dbReference>
<dbReference type="PANTHER" id="PTHR43423:SF1">
    <property type="entry name" value="ABC TRANSPORTER I FAMILY MEMBER 17"/>
    <property type="match status" value="1"/>
</dbReference>
<proteinExistence type="predicted"/>
<name>A0ABT0CAA0_THEVL</name>
<dbReference type="Proteomes" id="UP000830835">
    <property type="component" value="Unassembled WGS sequence"/>
</dbReference>
<dbReference type="SMART" id="SM00382">
    <property type="entry name" value="AAA"/>
    <property type="match status" value="1"/>
</dbReference>
<evidence type="ECO:0000313" key="4">
    <source>
        <dbReference type="EMBL" id="MCJ2542716.1"/>
    </source>
</evidence>
<keyword evidence="5" id="KW-1185">Reference proteome</keyword>
<protein>
    <submittedName>
        <fullName evidence="4">ATP-binding cassette domain-containing protein</fullName>
    </submittedName>
</protein>
<dbReference type="InterPro" id="IPR027417">
    <property type="entry name" value="P-loop_NTPase"/>
</dbReference>
<dbReference type="PROSITE" id="PS50893">
    <property type="entry name" value="ABC_TRANSPORTER_2"/>
    <property type="match status" value="1"/>
</dbReference>
<gene>
    <name evidence="4" type="ORF">JX360_07310</name>
</gene>
<keyword evidence="1" id="KW-0547">Nucleotide-binding</keyword>
<organism evidence="4 5">
    <name type="scientific">Thermostichus vulcanus str. 'Rupite'</name>
    <dbReference type="NCBI Taxonomy" id="2813851"/>
    <lineage>
        <taxon>Bacteria</taxon>
        <taxon>Bacillati</taxon>
        <taxon>Cyanobacteriota</taxon>
        <taxon>Cyanophyceae</taxon>
        <taxon>Thermostichales</taxon>
        <taxon>Thermostichaceae</taxon>
        <taxon>Thermostichus</taxon>
    </lineage>
</organism>
<evidence type="ECO:0000256" key="2">
    <source>
        <dbReference type="ARBA" id="ARBA00022840"/>
    </source>
</evidence>
<dbReference type="RefSeq" id="WP_244349996.1">
    <property type="nucleotide sequence ID" value="NZ_JAFIRA010000014.1"/>
</dbReference>
<accession>A0ABT0CAA0</accession>
<feature type="domain" description="ABC transporter" evidence="3">
    <location>
        <begin position="7"/>
        <end position="253"/>
    </location>
</feature>
<evidence type="ECO:0000259" key="3">
    <source>
        <dbReference type="PROSITE" id="PS50893"/>
    </source>
</evidence>
<comment type="caution">
    <text evidence="4">The sequence shown here is derived from an EMBL/GenBank/DDBJ whole genome shotgun (WGS) entry which is preliminary data.</text>
</comment>
<evidence type="ECO:0000256" key="1">
    <source>
        <dbReference type="ARBA" id="ARBA00022741"/>
    </source>
</evidence>
<dbReference type="SUPFAM" id="SSF52540">
    <property type="entry name" value="P-loop containing nucleoside triphosphate hydrolases"/>
    <property type="match status" value="1"/>
</dbReference>
<keyword evidence="2 4" id="KW-0067">ATP-binding</keyword>
<sequence>MAHFPLFELEQYGIQIGQKTLLRNVTCPIPEKAVTAILGPERSGKTLLLRALKGFTALLATQPSCSIQTMGSLRFRGQCLQAEWQETGYQSRALVVPQVFPGSIFANVAYGLRLAGHPDSDFENWVAECLIQVGLDDLIPNWRDSPEGLSPGQKQQLALARALAVKPEVLLLDEPWMGLDAVAQAHLNHLLRSLCSRCAVVVASRGYRAALRIADWLLLLERQESGEGGYFVAAGSPQELMLAPPSRAVQEYLAYYLRT</sequence>
<reference evidence="4" key="1">
    <citation type="submission" date="2021-02" db="EMBL/GenBank/DDBJ databases">
        <title>The CRISPR/cas machinery reduction and long-range gene transfer in the hot spring cyanobacterium Synechococcus.</title>
        <authorList>
            <person name="Dvorak P."/>
            <person name="Jahodarova E."/>
            <person name="Hasler P."/>
            <person name="Poulickova A."/>
        </authorList>
    </citation>
    <scope>NUCLEOTIDE SEQUENCE</scope>
    <source>
        <strain evidence="4">Rupite</strain>
    </source>
</reference>
<dbReference type="InterPro" id="IPR003439">
    <property type="entry name" value="ABC_transporter-like_ATP-bd"/>
</dbReference>